<dbReference type="AlphaFoldDB" id="A0A7H4MYU0"/>
<reference evidence="1 2" key="1">
    <citation type="submission" date="2018-06" db="EMBL/GenBank/DDBJ databases">
        <authorList>
            <consortium name="Pathogen Informatics"/>
            <person name="Doyle S."/>
        </authorList>
    </citation>
    <scope>NUCLEOTIDE SEQUENCE [LARGE SCALE GENOMIC DNA]</scope>
    <source>
        <strain evidence="1 2">NCTC11685</strain>
    </source>
</reference>
<dbReference type="Gene3D" id="3.30.2090.10">
    <property type="entry name" value="Multidrug efflux transporter AcrB TolC docking domain, DN and DC subdomains"/>
    <property type="match status" value="1"/>
</dbReference>
<name>A0A7H4MYU0_9ENTR</name>
<sequence>MFRRVASVGGMVKEYQVILNPDRLRALNVTHEQVISAIQSANQEGGGSVLELGRSRIYGAHHRLPEVHRRL</sequence>
<dbReference type="InterPro" id="IPR027463">
    <property type="entry name" value="AcrB_DN_DC_subdom"/>
</dbReference>
<organism evidence="1 2">
    <name type="scientific">Klebsiella michiganensis</name>
    <dbReference type="NCBI Taxonomy" id="1134687"/>
    <lineage>
        <taxon>Bacteria</taxon>
        <taxon>Pseudomonadati</taxon>
        <taxon>Pseudomonadota</taxon>
        <taxon>Gammaproteobacteria</taxon>
        <taxon>Enterobacterales</taxon>
        <taxon>Enterobacteriaceae</taxon>
        <taxon>Klebsiella/Raoultella group</taxon>
        <taxon>Klebsiella</taxon>
    </lineage>
</organism>
<protein>
    <submittedName>
        <fullName evidence="1">Cobalt-zinc-cadmium resistance protein CzcA, Cation efflux system protein CusA</fullName>
    </submittedName>
</protein>
<comment type="caution">
    <text evidence="1">The sequence shown here is derived from an EMBL/GenBank/DDBJ whole genome shotgun (WGS) entry which is preliminary data.</text>
</comment>
<dbReference type="EMBL" id="UGMS01000001">
    <property type="protein sequence ID" value="STV71221.1"/>
    <property type="molecule type" value="Genomic_DNA"/>
</dbReference>
<proteinExistence type="predicted"/>
<dbReference type="SUPFAM" id="SSF82714">
    <property type="entry name" value="Multidrug efflux transporter AcrB TolC docking domain, DN and DC subdomains"/>
    <property type="match status" value="1"/>
</dbReference>
<dbReference type="Proteomes" id="UP000254863">
    <property type="component" value="Unassembled WGS sequence"/>
</dbReference>
<accession>A0A7H4MYU0</accession>
<evidence type="ECO:0000313" key="2">
    <source>
        <dbReference type="Proteomes" id="UP000254863"/>
    </source>
</evidence>
<evidence type="ECO:0000313" key="1">
    <source>
        <dbReference type="EMBL" id="STV71221.1"/>
    </source>
</evidence>
<gene>
    <name evidence="1" type="primary">cusA_2</name>
    <name evidence="1" type="ORF">NCTC11685_00153</name>
</gene>